<sequence length="221" mass="25035">MLEEKKAVIFDLDGTLVDSMWMWKSIDIEFLGSRGLACPDDLQKEIEGMSFTETAFYFKERFRLKESMEEIKAVWTEMSIEKYRNEVWLKPGAGEFLQFIAQKGLKAGIATSNGRQMVDAVIDSLNIGHYFQVVATSCEVTAGKPAPDIYLKVAGDLSVAPAHCLVFEDVPAGIMAGKRAGMTVCAIDDEFSREMEEEKRQLADYFIYDYHQILKRKVEKS</sequence>
<dbReference type="InterPro" id="IPR041492">
    <property type="entry name" value="HAD_2"/>
</dbReference>
<dbReference type="InterPro" id="IPR006439">
    <property type="entry name" value="HAD-SF_hydro_IA"/>
</dbReference>
<dbReference type="NCBIfam" id="TIGR01509">
    <property type="entry name" value="HAD-SF-IA-v3"/>
    <property type="match status" value="1"/>
</dbReference>
<dbReference type="InterPro" id="IPR023198">
    <property type="entry name" value="PGP-like_dom2"/>
</dbReference>
<reference evidence="1" key="1">
    <citation type="submission" date="2010-07" db="EMBL/GenBank/DDBJ databases">
        <title>Complete sequence of Clostridium saccharolyticum WM1.</title>
        <authorList>
            <consortium name="US DOE Joint Genome Institute"/>
            <person name="Lucas S."/>
            <person name="Copeland A."/>
            <person name="Lapidus A."/>
            <person name="Cheng J.-F."/>
            <person name="Bruce D."/>
            <person name="Goodwin L."/>
            <person name="Pitluck S."/>
            <person name="Chertkov O."/>
            <person name="Detter J.C."/>
            <person name="Han C."/>
            <person name="Tapia R."/>
            <person name="Land M."/>
            <person name="Hauser L."/>
            <person name="Chang Y.-J."/>
            <person name="Jeffries C."/>
            <person name="Kyrpides N."/>
            <person name="Ivanova N."/>
            <person name="Mikhailova N."/>
            <person name="Mouttaki H."/>
            <person name="Lin L."/>
            <person name="Zhou J."/>
            <person name="Hemme C.L."/>
            <person name="Woyke T."/>
        </authorList>
    </citation>
    <scope>NUCLEOTIDE SEQUENCE [LARGE SCALE GENOMIC DNA]</scope>
    <source>
        <strain evidence="1">WM1</strain>
    </source>
</reference>
<evidence type="ECO:0000313" key="1">
    <source>
        <dbReference type="EMBL" id="ADL04550.1"/>
    </source>
</evidence>
<keyword evidence="2" id="KW-1185">Reference proteome</keyword>
<evidence type="ECO:0000313" key="2">
    <source>
        <dbReference type="Proteomes" id="UP000001662"/>
    </source>
</evidence>
<dbReference type="SFLD" id="SFLDG01135">
    <property type="entry name" value="C1.5.6:_HAD__Beta-PGM__Phospha"/>
    <property type="match status" value="1"/>
</dbReference>
<dbReference type="SFLD" id="SFLDG01129">
    <property type="entry name" value="C1.5:_HAD__Beta-PGM__Phosphata"/>
    <property type="match status" value="1"/>
</dbReference>
<dbReference type="Gene3D" id="1.10.150.240">
    <property type="entry name" value="Putative phosphatase, domain 2"/>
    <property type="match status" value="1"/>
</dbReference>
<organism evidence="1 2">
    <name type="scientific">Lacrimispora saccharolytica (strain ATCC 35040 / DSM 2544 / NRCC 2533 / WM1)</name>
    <name type="common">Clostridium saccharolyticum</name>
    <dbReference type="NCBI Taxonomy" id="610130"/>
    <lineage>
        <taxon>Bacteria</taxon>
        <taxon>Bacillati</taxon>
        <taxon>Bacillota</taxon>
        <taxon>Clostridia</taxon>
        <taxon>Lachnospirales</taxon>
        <taxon>Lachnospiraceae</taxon>
        <taxon>Lacrimispora</taxon>
    </lineage>
</organism>
<dbReference type="GO" id="GO:0016791">
    <property type="term" value="F:phosphatase activity"/>
    <property type="evidence" value="ECO:0007669"/>
    <property type="project" value="TreeGrafter"/>
</dbReference>
<dbReference type="PANTHER" id="PTHR18901">
    <property type="entry name" value="2-DEOXYGLUCOSE-6-PHOSPHATE PHOSPHATASE 2"/>
    <property type="match status" value="1"/>
</dbReference>
<protein>
    <submittedName>
        <fullName evidence="1">HAD-superfamily hydrolase, subfamily IA, variant 3</fullName>
    </submittedName>
</protein>
<dbReference type="EMBL" id="CP002109">
    <property type="protein sequence ID" value="ADL04550.1"/>
    <property type="molecule type" value="Genomic_DNA"/>
</dbReference>
<dbReference type="Gene3D" id="3.40.50.1000">
    <property type="entry name" value="HAD superfamily/HAD-like"/>
    <property type="match status" value="1"/>
</dbReference>
<dbReference type="STRING" id="610130.Closa_1971"/>
<name>D9R103_LACSW</name>
<dbReference type="PaxDb" id="610130-Closa_1971"/>
<dbReference type="PANTHER" id="PTHR18901:SF38">
    <property type="entry name" value="PSEUDOURIDINE-5'-PHOSPHATASE"/>
    <property type="match status" value="1"/>
</dbReference>
<proteinExistence type="predicted"/>
<dbReference type="CDD" id="cd07505">
    <property type="entry name" value="HAD_BPGM-like"/>
    <property type="match status" value="1"/>
</dbReference>
<gene>
    <name evidence="1" type="ordered locus">Closa_1971</name>
</gene>
<dbReference type="InterPro" id="IPR036412">
    <property type="entry name" value="HAD-like_sf"/>
</dbReference>
<dbReference type="KEGG" id="csh:Closa_1971"/>
<dbReference type="PRINTS" id="PR00413">
    <property type="entry name" value="HADHALOGNASE"/>
</dbReference>
<keyword evidence="1" id="KW-0378">Hydrolase</keyword>
<dbReference type="InterPro" id="IPR023214">
    <property type="entry name" value="HAD_sf"/>
</dbReference>
<dbReference type="OrthoDB" id="9797743at2"/>
<dbReference type="AlphaFoldDB" id="D9R103"/>
<dbReference type="RefSeq" id="WP_013272638.1">
    <property type="nucleotide sequence ID" value="NC_014376.1"/>
</dbReference>
<dbReference type="HOGENOM" id="CLU_045011_13_1_9"/>
<dbReference type="SUPFAM" id="SSF56784">
    <property type="entry name" value="HAD-like"/>
    <property type="match status" value="1"/>
</dbReference>
<accession>D9R103</accession>
<dbReference type="Pfam" id="PF13419">
    <property type="entry name" value="HAD_2"/>
    <property type="match status" value="1"/>
</dbReference>
<dbReference type="Proteomes" id="UP000001662">
    <property type="component" value="Chromosome"/>
</dbReference>
<dbReference type="eggNOG" id="COG0637">
    <property type="taxonomic scope" value="Bacteria"/>
</dbReference>
<dbReference type="SFLD" id="SFLDS00003">
    <property type="entry name" value="Haloacid_Dehalogenase"/>
    <property type="match status" value="1"/>
</dbReference>